<accession>A0A642UMV9</accession>
<dbReference type="AlphaFoldDB" id="A0A642UMV9"/>
<feature type="transmembrane region" description="Helical" evidence="1">
    <location>
        <begin position="80"/>
        <end position="101"/>
    </location>
</feature>
<dbReference type="Proteomes" id="UP000761534">
    <property type="component" value="Unassembled WGS sequence"/>
</dbReference>
<dbReference type="OrthoDB" id="40134at2759"/>
<evidence type="ECO:0000256" key="1">
    <source>
        <dbReference type="SAM" id="Phobius"/>
    </source>
</evidence>
<keyword evidence="1" id="KW-1133">Transmembrane helix</keyword>
<evidence type="ECO:0000313" key="2">
    <source>
        <dbReference type="EMBL" id="KAA8901909.1"/>
    </source>
</evidence>
<reference evidence="2" key="1">
    <citation type="journal article" date="2019" name="G3 (Bethesda)">
        <title>Genome Assemblies of Two Rare Opportunistic Yeast Pathogens: Diutina rugosa (syn. Candida rugosa) and Trichomonascus ciferrii (syn. Candida ciferrii).</title>
        <authorList>
            <person name="Mixao V."/>
            <person name="Saus E."/>
            <person name="Hansen A.P."/>
            <person name="Lass-Florl C."/>
            <person name="Gabaldon T."/>
        </authorList>
    </citation>
    <scope>NUCLEOTIDE SEQUENCE</scope>
    <source>
        <strain evidence="2">CBS 4856</strain>
    </source>
</reference>
<proteinExistence type="predicted"/>
<protein>
    <recommendedName>
        <fullName evidence="4">Amino acid transporter transmembrane domain-containing protein</fullName>
    </recommendedName>
</protein>
<keyword evidence="1" id="KW-0812">Transmembrane</keyword>
<dbReference type="EMBL" id="SWFS01000478">
    <property type="protein sequence ID" value="KAA8901909.1"/>
    <property type="molecule type" value="Genomic_DNA"/>
</dbReference>
<dbReference type="VEuPathDB" id="FungiDB:TRICI_005987"/>
<comment type="caution">
    <text evidence="2">The sequence shown here is derived from an EMBL/GenBank/DDBJ whole genome shotgun (WGS) entry which is preliminary data.</text>
</comment>
<sequence length="127" mass="13631">MWVFTVVIGFVVAGCIPFFNNLVGLAGALLGTSFALILLGSMTLYEMANGFYTELGAHHNPVLWLRASQKNWFSSKKNTTLTIVSWICIIVGLYIAVTGVYGSVAEIIQAYADGIVGSAFSCEEPTA</sequence>
<gene>
    <name evidence="2" type="ORF">TRICI_005987</name>
</gene>
<evidence type="ECO:0000313" key="3">
    <source>
        <dbReference type="Proteomes" id="UP000761534"/>
    </source>
</evidence>
<name>A0A642UMV9_9ASCO</name>
<keyword evidence="1" id="KW-0472">Membrane</keyword>
<feature type="transmembrane region" description="Helical" evidence="1">
    <location>
        <begin position="25"/>
        <end position="45"/>
    </location>
</feature>
<evidence type="ECO:0008006" key="4">
    <source>
        <dbReference type="Google" id="ProtNLM"/>
    </source>
</evidence>
<organism evidence="2 3">
    <name type="scientific">Trichomonascus ciferrii</name>
    <dbReference type="NCBI Taxonomy" id="44093"/>
    <lineage>
        <taxon>Eukaryota</taxon>
        <taxon>Fungi</taxon>
        <taxon>Dikarya</taxon>
        <taxon>Ascomycota</taxon>
        <taxon>Saccharomycotina</taxon>
        <taxon>Dipodascomycetes</taxon>
        <taxon>Dipodascales</taxon>
        <taxon>Trichomonascaceae</taxon>
        <taxon>Trichomonascus</taxon>
        <taxon>Trichomonascus ciferrii complex</taxon>
    </lineage>
</organism>
<keyword evidence="3" id="KW-1185">Reference proteome</keyword>